<comment type="caution">
    <text evidence="2">The sequence shown here is derived from an EMBL/GenBank/DDBJ whole genome shotgun (WGS) entry which is preliminary data.</text>
</comment>
<reference evidence="2" key="1">
    <citation type="submission" date="2019-08" db="EMBL/GenBank/DDBJ databases">
        <authorList>
            <person name="Kucharzyk K."/>
            <person name="Murdoch R.W."/>
            <person name="Higgins S."/>
            <person name="Loffler F."/>
        </authorList>
    </citation>
    <scope>NUCLEOTIDE SEQUENCE</scope>
</reference>
<feature type="transmembrane region" description="Helical" evidence="1">
    <location>
        <begin position="102"/>
        <end position="125"/>
    </location>
</feature>
<evidence type="ECO:0000313" key="2">
    <source>
        <dbReference type="EMBL" id="MPM66981.1"/>
    </source>
</evidence>
<accession>A0A645BQV3</accession>
<protein>
    <submittedName>
        <fullName evidence="2">Uncharacterized protein</fullName>
    </submittedName>
</protein>
<keyword evidence="1" id="KW-1133">Transmembrane helix</keyword>
<evidence type="ECO:0000256" key="1">
    <source>
        <dbReference type="SAM" id="Phobius"/>
    </source>
</evidence>
<keyword evidence="1" id="KW-0812">Transmembrane</keyword>
<dbReference type="EMBL" id="VSSQ01021410">
    <property type="protein sequence ID" value="MPM66981.1"/>
    <property type="molecule type" value="Genomic_DNA"/>
</dbReference>
<keyword evidence="1" id="KW-0472">Membrane</keyword>
<proteinExistence type="predicted"/>
<name>A0A645BQV3_9ZZZZ</name>
<gene>
    <name evidence="2" type="ORF">SDC9_113895</name>
</gene>
<dbReference type="AlphaFoldDB" id="A0A645BQV3"/>
<organism evidence="2">
    <name type="scientific">bioreactor metagenome</name>
    <dbReference type="NCBI Taxonomy" id="1076179"/>
    <lineage>
        <taxon>unclassified sequences</taxon>
        <taxon>metagenomes</taxon>
        <taxon>ecological metagenomes</taxon>
    </lineage>
</organism>
<sequence length="135" mass="14896">MMGISSLCLFINCSRFLQALRKSLMAVSSLASNIMPFSVFSGSIDILLSPPRGGIIPAFRSLTASFVSLSLVSTAFIFTAGYRLSTSCLPNELWQNSLRRSFILLNSNVCIALFMFVSSKIKLWVISKTKKLQTK</sequence>
<feature type="transmembrane region" description="Helical" evidence="1">
    <location>
        <begin position="61"/>
        <end position="82"/>
    </location>
</feature>